<dbReference type="STRING" id="446465.Bfae_08410"/>
<dbReference type="HOGENOM" id="CLU_1270286_0_0_11"/>
<dbReference type="EMBL" id="CP001643">
    <property type="protein sequence ID" value="ACU84695.1"/>
    <property type="molecule type" value="Genomic_DNA"/>
</dbReference>
<feature type="transmembrane region" description="Helical" evidence="1">
    <location>
        <begin position="27"/>
        <end position="43"/>
    </location>
</feature>
<keyword evidence="3" id="KW-1185">Reference proteome</keyword>
<dbReference type="KEGG" id="bfa:Bfae_08410"/>
<dbReference type="PATRIC" id="fig|446465.5.peg.833"/>
<evidence type="ECO:0000313" key="3">
    <source>
        <dbReference type="Proteomes" id="UP000001919"/>
    </source>
</evidence>
<dbReference type="eggNOG" id="ENOG5030R2U">
    <property type="taxonomic scope" value="Bacteria"/>
</dbReference>
<keyword evidence="1" id="KW-1133">Transmembrane helix</keyword>
<feature type="transmembrane region" description="Helical" evidence="1">
    <location>
        <begin position="129"/>
        <end position="154"/>
    </location>
</feature>
<accession>C7MAD7</accession>
<keyword evidence="1" id="KW-0812">Transmembrane</keyword>
<feature type="transmembrane region" description="Helical" evidence="1">
    <location>
        <begin position="97"/>
        <end position="117"/>
    </location>
</feature>
<dbReference type="OrthoDB" id="4794418at2"/>
<feature type="transmembrane region" description="Helical" evidence="1">
    <location>
        <begin position="49"/>
        <end position="68"/>
    </location>
</feature>
<sequence>MARALPALVDLIAERLLGLRLVSGTQWLLRGVAALAMTAALVLTLPDGLFAHAGAGALTVVAGIGVLIQSIRPDLDIGMLPPLAVILALAGQPDLSVPRGLAVGFALLAAHMAWALAATIPAHGSFSAAAWALTGRAALLALVASLLGSTVVIVLSGVRLGPWMIVAGVLAVIGLCAAILPRDR</sequence>
<protein>
    <submittedName>
        <fullName evidence="2">Uncharacterized protein</fullName>
    </submittedName>
</protein>
<evidence type="ECO:0000313" key="2">
    <source>
        <dbReference type="EMBL" id="ACU84695.1"/>
    </source>
</evidence>
<gene>
    <name evidence="2" type="ordered locus">Bfae_08410</name>
</gene>
<name>C7MAD7_BRAFD</name>
<evidence type="ECO:0000256" key="1">
    <source>
        <dbReference type="SAM" id="Phobius"/>
    </source>
</evidence>
<reference evidence="2 3" key="1">
    <citation type="journal article" date="2009" name="Stand. Genomic Sci.">
        <title>Complete genome sequence of Brachybacterium faecium type strain (Schefferle 6-10).</title>
        <authorList>
            <person name="Lapidus A."/>
            <person name="Pukall R."/>
            <person name="Labuttii K."/>
            <person name="Copeland A."/>
            <person name="Del Rio T.G."/>
            <person name="Nolan M."/>
            <person name="Chen F."/>
            <person name="Lucas S."/>
            <person name="Tice H."/>
            <person name="Cheng J.F."/>
            <person name="Bruce D."/>
            <person name="Goodwin L."/>
            <person name="Pitluck S."/>
            <person name="Rohde M."/>
            <person name="Goker M."/>
            <person name="Pati A."/>
            <person name="Ivanova N."/>
            <person name="Mavrommatis K."/>
            <person name="Chen A."/>
            <person name="Palaniappan K."/>
            <person name="D'haeseleer P."/>
            <person name="Chain P."/>
            <person name="Bristow J."/>
            <person name="Eisen J.A."/>
            <person name="Markowitz V."/>
            <person name="Hugenholtz P."/>
            <person name="Kyrpides N.C."/>
            <person name="Klenk H.P."/>
        </authorList>
    </citation>
    <scope>NUCLEOTIDE SEQUENCE [LARGE SCALE GENOMIC DNA]</scope>
    <source>
        <strain evidence="3">ATCC 43885 / DSM 4810 / JCM 11609 / LMG 19847 / NBRC 14762 / NCIMB 9860 / 6-10</strain>
    </source>
</reference>
<keyword evidence="1" id="KW-0472">Membrane</keyword>
<proteinExistence type="predicted"/>
<dbReference type="AlphaFoldDB" id="C7MAD7"/>
<organism evidence="2 3">
    <name type="scientific">Brachybacterium faecium (strain ATCC 43885 / DSM 4810 / JCM 11609 / LMG 19847 / NBRC 14762 / NCIMB 9860 / 6-10)</name>
    <dbReference type="NCBI Taxonomy" id="446465"/>
    <lineage>
        <taxon>Bacteria</taxon>
        <taxon>Bacillati</taxon>
        <taxon>Actinomycetota</taxon>
        <taxon>Actinomycetes</taxon>
        <taxon>Micrococcales</taxon>
        <taxon>Dermabacteraceae</taxon>
        <taxon>Brachybacterium</taxon>
    </lineage>
</organism>
<dbReference type="Proteomes" id="UP000001919">
    <property type="component" value="Chromosome"/>
</dbReference>
<feature type="transmembrane region" description="Helical" evidence="1">
    <location>
        <begin position="160"/>
        <end position="180"/>
    </location>
</feature>